<evidence type="ECO:0000313" key="5">
    <source>
        <dbReference type="EMBL" id="KAJ8974455.1"/>
    </source>
</evidence>
<dbReference type="PROSITE" id="PS51132">
    <property type="entry name" value="OLF"/>
    <property type="match status" value="1"/>
</dbReference>
<accession>A0ABQ9J8F3</accession>
<evidence type="ECO:0000256" key="1">
    <source>
        <dbReference type="ARBA" id="ARBA00004613"/>
    </source>
</evidence>
<comment type="caution">
    <text evidence="3">Lacks conserved residue(s) required for the propagation of feature annotation.</text>
</comment>
<organism evidence="5 6">
    <name type="scientific">Molorchus minor</name>
    <dbReference type="NCBI Taxonomy" id="1323400"/>
    <lineage>
        <taxon>Eukaryota</taxon>
        <taxon>Metazoa</taxon>
        <taxon>Ecdysozoa</taxon>
        <taxon>Arthropoda</taxon>
        <taxon>Hexapoda</taxon>
        <taxon>Insecta</taxon>
        <taxon>Pterygota</taxon>
        <taxon>Neoptera</taxon>
        <taxon>Endopterygota</taxon>
        <taxon>Coleoptera</taxon>
        <taxon>Polyphaga</taxon>
        <taxon>Cucujiformia</taxon>
        <taxon>Chrysomeloidea</taxon>
        <taxon>Cerambycidae</taxon>
        <taxon>Lamiinae</taxon>
        <taxon>Monochamini</taxon>
        <taxon>Molorchus</taxon>
    </lineage>
</organism>
<keyword evidence="6" id="KW-1185">Reference proteome</keyword>
<dbReference type="PANTHER" id="PTHR23192:SF85">
    <property type="entry name" value="GLIOMEDIN"/>
    <property type="match status" value="1"/>
</dbReference>
<evidence type="ECO:0000256" key="2">
    <source>
        <dbReference type="ARBA" id="ARBA00022525"/>
    </source>
</evidence>
<dbReference type="InterPro" id="IPR003112">
    <property type="entry name" value="Olfac-like_dom"/>
</dbReference>
<comment type="caution">
    <text evidence="5">The sequence shown here is derived from an EMBL/GenBank/DDBJ whole genome shotgun (WGS) entry which is preliminary data.</text>
</comment>
<protein>
    <recommendedName>
        <fullName evidence="4">Olfactomedin-like domain-containing protein</fullName>
    </recommendedName>
</protein>
<comment type="subcellular location">
    <subcellularLocation>
        <location evidence="1">Secreted</location>
    </subcellularLocation>
</comment>
<dbReference type="EMBL" id="JAPWTJ010000992">
    <property type="protein sequence ID" value="KAJ8974455.1"/>
    <property type="molecule type" value="Genomic_DNA"/>
</dbReference>
<dbReference type="Pfam" id="PF02191">
    <property type="entry name" value="OLF"/>
    <property type="match status" value="1"/>
</dbReference>
<dbReference type="PANTHER" id="PTHR23192">
    <property type="entry name" value="OLFACTOMEDIN-RELATED"/>
    <property type="match status" value="1"/>
</dbReference>
<dbReference type="InterPro" id="IPR050605">
    <property type="entry name" value="Olfactomedin-like_domain"/>
</dbReference>
<proteinExistence type="predicted"/>
<evidence type="ECO:0000313" key="6">
    <source>
        <dbReference type="Proteomes" id="UP001162164"/>
    </source>
</evidence>
<name>A0ABQ9J8F3_9CUCU</name>
<dbReference type="Proteomes" id="UP001162164">
    <property type="component" value="Unassembled WGS sequence"/>
</dbReference>
<evidence type="ECO:0000256" key="3">
    <source>
        <dbReference type="PROSITE-ProRule" id="PRU00446"/>
    </source>
</evidence>
<evidence type="ECO:0000259" key="4">
    <source>
        <dbReference type="PROSITE" id="PS51132"/>
    </source>
</evidence>
<dbReference type="SMART" id="SM00284">
    <property type="entry name" value="OLF"/>
    <property type="match status" value="1"/>
</dbReference>
<gene>
    <name evidence="5" type="ORF">NQ317_014771</name>
</gene>
<sequence length="224" mass="25777">MNASSAAENSKFLLPDPPVVGLCCAGASAGPDKLILPELIVSSRGTYTKYYSSIECVLYAVGKPVYHRFTDYTYGAWMRDSASLSNETEHNKYWVTHEDKTNVLYEYDNKTMFRQDKPNKEYALNQSFWGNSHVIYKGCFFYNQKNTNRILKFFLEVPAKYSDLARLYSGKYNYMDFSVDDNGLWVIFAVPHTNNTAVMKNKIVRITPYAMNSRVSDKGKEDFR</sequence>
<keyword evidence="2" id="KW-0964">Secreted</keyword>
<reference evidence="5" key="1">
    <citation type="journal article" date="2023" name="Insect Mol. Biol.">
        <title>Genome sequencing provides insights into the evolution of gene families encoding plant cell wall-degrading enzymes in longhorned beetles.</title>
        <authorList>
            <person name="Shin N.R."/>
            <person name="Okamura Y."/>
            <person name="Kirsch R."/>
            <person name="Pauchet Y."/>
        </authorList>
    </citation>
    <scope>NUCLEOTIDE SEQUENCE</scope>
    <source>
        <strain evidence="5">MMC_N1</strain>
    </source>
</reference>
<feature type="domain" description="Olfactomedin-like" evidence="4">
    <location>
        <begin position="55"/>
        <end position="224"/>
    </location>
</feature>